<evidence type="ECO:0000256" key="6">
    <source>
        <dbReference type="ARBA" id="ARBA00023204"/>
    </source>
</evidence>
<dbReference type="InterPro" id="IPR023627">
    <property type="entry name" value="Rcmb_RecR"/>
</dbReference>
<proteinExistence type="predicted"/>
<dbReference type="GO" id="GO:0006281">
    <property type="term" value="P:DNA repair"/>
    <property type="evidence" value="ECO:0007669"/>
    <property type="project" value="UniProtKB-KW"/>
</dbReference>
<name>G5RRP9_SALET</name>
<dbReference type="GO" id="GO:0003677">
    <property type="term" value="F:DNA binding"/>
    <property type="evidence" value="ECO:0007669"/>
    <property type="project" value="InterPro"/>
</dbReference>
<evidence type="ECO:0000256" key="2">
    <source>
        <dbReference type="ARBA" id="ARBA00022763"/>
    </source>
</evidence>
<keyword evidence="2" id="KW-0227">DNA damage</keyword>
<sequence>MQTSPLLTQLMEALRCLPGVGPKSAQRMAFTLLQRDRSGGMRLAQALASPPYADRWRRR</sequence>
<dbReference type="EMBL" id="AFCW01000325">
    <property type="protein sequence ID" value="EHD06418.1"/>
    <property type="molecule type" value="Genomic_DNA"/>
</dbReference>
<dbReference type="FunFam" id="1.10.8.420:FF:000001">
    <property type="entry name" value="Recombination protein RecR"/>
    <property type="match status" value="1"/>
</dbReference>
<dbReference type="Gene3D" id="1.10.8.420">
    <property type="entry name" value="RecR Domain 1"/>
    <property type="match status" value="1"/>
</dbReference>
<protein>
    <submittedName>
        <fullName evidence="7">Recombination protein RecR</fullName>
    </submittedName>
</protein>
<dbReference type="AlphaFoldDB" id="G5RRP9"/>
<keyword evidence="3" id="KW-0863">Zinc-finger</keyword>
<evidence type="ECO:0000256" key="4">
    <source>
        <dbReference type="ARBA" id="ARBA00022833"/>
    </source>
</evidence>
<evidence type="ECO:0000256" key="3">
    <source>
        <dbReference type="ARBA" id="ARBA00022771"/>
    </source>
</evidence>
<keyword evidence="5" id="KW-0233">DNA recombination</keyword>
<dbReference type="InterPro" id="IPR000093">
    <property type="entry name" value="DNA_Rcmb_RecR"/>
</dbReference>
<keyword evidence="4" id="KW-0862">Zinc</keyword>
<dbReference type="Proteomes" id="UP000004776">
    <property type="component" value="Unassembled WGS sequence"/>
</dbReference>
<keyword evidence="1" id="KW-0479">Metal-binding</keyword>
<dbReference type="PATRIC" id="fig|913084.3.peg.610"/>
<organism evidence="7 8">
    <name type="scientific">Salmonella enterica subsp. enterica serovar Urbana str. R8-2977</name>
    <dbReference type="NCBI Taxonomy" id="913084"/>
    <lineage>
        <taxon>Bacteria</taxon>
        <taxon>Pseudomonadati</taxon>
        <taxon>Pseudomonadota</taxon>
        <taxon>Gammaproteobacteria</taxon>
        <taxon>Enterobacterales</taxon>
        <taxon>Enterobacteriaceae</taxon>
        <taxon>Salmonella</taxon>
    </lineage>
</organism>
<keyword evidence="6" id="KW-0234">DNA repair</keyword>
<reference evidence="7 8" key="1">
    <citation type="journal article" date="2011" name="BMC Genomics">
        <title>Genome sequencing reveals diversification of virulence factor content and possible host adaptation in distinct subpopulations of Salmonella enterica.</title>
        <authorList>
            <person name="den Bakker H.C."/>
            <person name="Moreno Switt A.I."/>
            <person name="Govoni G."/>
            <person name="Cummings C.A."/>
            <person name="Ranieri M.L."/>
            <person name="Degoricija L."/>
            <person name="Hoelzer K."/>
            <person name="Rodriguez-Rivera L.D."/>
            <person name="Brown S."/>
            <person name="Bolchacova E."/>
            <person name="Furtado M.R."/>
            <person name="Wiedmann M."/>
        </authorList>
    </citation>
    <scope>NUCLEOTIDE SEQUENCE [LARGE SCALE GENOMIC DNA]</scope>
    <source>
        <strain evidence="7 8">R8-2977</strain>
    </source>
</reference>
<dbReference type="SUPFAM" id="SSF111304">
    <property type="entry name" value="Recombination protein RecR"/>
    <property type="match status" value="1"/>
</dbReference>
<accession>G5RRP9</accession>
<evidence type="ECO:0000256" key="1">
    <source>
        <dbReference type="ARBA" id="ARBA00022723"/>
    </source>
</evidence>
<dbReference type="GO" id="GO:0006310">
    <property type="term" value="P:DNA recombination"/>
    <property type="evidence" value="ECO:0007669"/>
    <property type="project" value="UniProtKB-KW"/>
</dbReference>
<evidence type="ECO:0000313" key="8">
    <source>
        <dbReference type="Proteomes" id="UP000004776"/>
    </source>
</evidence>
<evidence type="ECO:0000256" key="5">
    <source>
        <dbReference type="ARBA" id="ARBA00023172"/>
    </source>
</evidence>
<evidence type="ECO:0000313" key="7">
    <source>
        <dbReference type="EMBL" id="EHD06418.1"/>
    </source>
</evidence>
<gene>
    <name evidence="7" type="ORF">LTSEURB_0812</name>
</gene>
<dbReference type="Pfam" id="PF21176">
    <property type="entry name" value="RecR_HhH"/>
    <property type="match status" value="1"/>
</dbReference>
<comment type="caution">
    <text evidence="7">The sequence shown here is derived from an EMBL/GenBank/DDBJ whole genome shotgun (WGS) entry which is preliminary data.</text>
</comment>
<dbReference type="PANTHER" id="PTHR30446">
    <property type="entry name" value="RECOMBINATION PROTEIN RECR"/>
    <property type="match status" value="1"/>
</dbReference>
<dbReference type="GO" id="GO:0008270">
    <property type="term" value="F:zinc ion binding"/>
    <property type="evidence" value="ECO:0007669"/>
    <property type="project" value="UniProtKB-KW"/>
</dbReference>
<dbReference type="PANTHER" id="PTHR30446:SF0">
    <property type="entry name" value="RECOMBINATION PROTEIN RECR"/>
    <property type="match status" value="1"/>
</dbReference>